<evidence type="ECO:0000256" key="1">
    <source>
        <dbReference type="SAM" id="Phobius"/>
    </source>
</evidence>
<reference evidence="2 3" key="1">
    <citation type="submission" date="2021-01" db="EMBL/GenBank/DDBJ databases">
        <title>Genomic Encyclopedia of Type Strains, Phase IV (KMG-IV): sequencing the most valuable type-strain genomes for metagenomic binning, comparative biology and taxonomic classification.</title>
        <authorList>
            <person name="Goeker M."/>
        </authorList>
    </citation>
    <scope>NUCLEOTIDE SEQUENCE [LARGE SCALE GENOMIC DNA]</scope>
    <source>
        <strain evidence="2 3">DSM 104297</strain>
    </source>
</reference>
<keyword evidence="1" id="KW-1133">Transmembrane helix</keyword>
<dbReference type="Proteomes" id="UP000809829">
    <property type="component" value="Unassembled WGS sequence"/>
</dbReference>
<evidence type="ECO:0000313" key="2">
    <source>
        <dbReference type="EMBL" id="MBM7703826.1"/>
    </source>
</evidence>
<sequence>MLLIICGLTGFLSFLLALVFIGPMDKNIPLVVRKEEQRGTPKLPWSIQLLWFGIPNFIVATVTAIIMRG</sequence>
<organism evidence="2 3">
    <name type="scientific">Priestia iocasae</name>
    <dbReference type="NCBI Taxonomy" id="2291674"/>
    <lineage>
        <taxon>Bacteria</taxon>
        <taxon>Bacillati</taxon>
        <taxon>Bacillota</taxon>
        <taxon>Bacilli</taxon>
        <taxon>Bacillales</taxon>
        <taxon>Bacillaceae</taxon>
        <taxon>Priestia</taxon>
    </lineage>
</organism>
<accession>A0ABS2QWH2</accession>
<keyword evidence="1" id="KW-0812">Transmembrane</keyword>
<proteinExistence type="predicted"/>
<comment type="caution">
    <text evidence="2">The sequence shown here is derived from an EMBL/GenBank/DDBJ whole genome shotgun (WGS) entry which is preliminary data.</text>
</comment>
<protein>
    <submittedName>
        <fullName evidence="2">Uncharacterized protein</fullName>
    </submittedName>
</protein>
<keyword evidence="3" id="KW-1185">Reference proteome</keyword>
<name>A0ABS2QWH2_9BACI</name>
<dbReference type="RefSeq" id="WP_205187789.1">
    <property type="nucleotide sequence ID" value="NZ_JAFBFC010000004.1"/>
</dbReference>
<evidence type="ECO:0000313" key="3">
    <source>
        <dbReference type="Proteomes" id="UP000809829"/>
    </source>
</evidence>
<dbReference type="EMBL" id="JAFBFC010000004">
    <property type="protein sequence ID" value="MBM7703826.1"/>
    <property type="molecule type" value="Genomic_DNA"/>
</dbReference>
<feature type="transmembrane region" description="Helical" evidence="1">
    <location>
        <begin position="49"/>
        <end position="67"/>
    </location>
</feature>
<keyword evidence="1" id="KW-0472">Membrane</keyword>
<gene>
    <name evidence="2" type="ORF">JOC83_002675</name>
</gene>